<dbReference type="InterPro" id="IPR013096">
    <property type="entry name" value="Cupin_2"/>
</dbReference>
<dbReference type="InterPro" id="IPR014710">
    <property type="entry name" value="RmlC-like_jellyroll"/>
</dbReference>
<dbReference type="Gene3D" id="2.60.120.10">
    <property type="entry name" value="Jelly Rolls"/>
    <property type="match status" value="1"/>
</dbReference>
<dbReference type="Pfam" id="PF07883">
    <property type="entry name" value="Cupin_2"/>
    <property type="match status" value="1"/>
</dbReference>
<comment type="caution">
    <text evidence="3">The sequence shown here is derived from an EMBL/GenBank/DDBJ whole genome shotgun (WGS) entry which is preliminary data.</text>
</comment>
<accession>A0A644XWC1</accession>
<evidence type="ECO:0000313" key="3">
    <source>
        <dbReference type="EMBL" id="MPM20542.1"/>
    </source>
</evidence>
<gene>
    <name evidence="3" type="ORF">SDC9_66973</name>
</gene>
<dbReference type="InterPro" id="IPR051610">
    <property type="entry name" value="GPI/OXD"/>
</dbReference>
<organism evidence="3">
    <name type="scientific">bioreactor metagenome</name>
    <dbReference type="NCBI Taxonomy" id="1076179"/>
    <lineage>
        <taxon>unclassified sequences</taxon>
        <taxon>metagenomes</taxon>
        <taxon>ecological metagenomes</taxon>
    </lineage>
</organism>
<sequence>MLVKSGEGMKEYCVIQNGVGEILKVNKFGPDETANRCKLVAELCLEPGQCTGFHAHKDNIELFYMLEGELACIDDGEEFILKPGDCTSTANGAKHQIINRSDKMAKVLAVVIN</sequence>
<name>A0A644XWC1_9ZZZZ</name>
<evidence type="ECO:0000259" key="2">
    <source>
        <dbReference type="Pfam" id="PF07883"/>
    </source>
</evidence>
<dbReference type="EMBL" id="VSSQ01003407">
    <property type="protein sequence ID" value="MPM20542.1"/>
    <property type="molecule type" value="Genomic_DNA"/>
</dbReference>
<dbReference type="InterPro" id="IPR011051">
    <property type="entry name" value="RmlC_Cupin_sf"/>
</dbReference>
<dbReference type="GO" id="GO:0046872">
    <property type="term" value="F:metal ion binding"/>
    <property type="evidence" value="ECO:0007669"/>
    <property type="project" value="UniProtKB-KW"/>
</dbReference>
<dbReference type="AlphaFoldDB" id="A0A644XWC1"/>
<dbReference type="PANTHER" id="PTHR35848">
    <property type="entry name" value="OXALATE-BINDING PROTEIN"/>
    <property type="match status" value="1"/>
</dbReference>
<reference evidence="3" key="1">
    <citation type="submission" date="2019-08" db="EMBL/GenBank/DDBJ databases">
        <authorList>
            <person name="Kucharzyk K."/>
            <person name="Murdoch R.W."/>
            <person name="Higgins S."/>
            <person name="Loffler F."/>
        </authorList>
    </citation>
    <scope>NUCLEOTIDE SEQUENCE</scope>
</reference>
<feature type="domain" description="Cupin type-2" evidence="2">
    <location>
        <begin position="43"/>
        <end position="111"/>
    </location>
</feature>
<keyword evidence="1" id="KW-0479">Metal-binding</keyword>
<evidence type="ECO:0000256" key="1">
    <source>
        <dbReference type="ARBA" id="ARBA00022723"/>
    </source>
</evidence>
<protein>
    <submittedName>
        <fullName evidence="3">Oxalate-binding protein</fullName>
    </submittedName>
</protein>
<proteinExistence type="predicted"/>
<dbReference type="SUPFAM" id="SSF51182">
    <property type="entry name" value="RmlC-like cupins"/>
    <property type="match status" value="1"/>
</dbReference>